<dbReference type="AlphaFoldDB" id="A0A7Y0M100"/>
<keyword evidence="4 8" id="KW-0812">Transmembrane</keyword>
<feature type="transmembrane region" description="Helical" evidence="8">
    <location>
        <begin position="405"/>
        <end position="424"/>
    </location>
</feature>
<evidence type="ECO:0000256" key="2">
    <source>
        <dbReference type="ARBA" id="ARBA00007430"/>
    </source>
</evidence>
<dbReference type="Proteomes" id="UP000562124">
    <property type="component" value="Unassembled WGS sequence"/>
</dbReference>
<evidence type="ECO:0000256" key="8">
    <source>
        <dbReference type="SAM" id="Phobius"/>
    </source>
</evidence>
<evidence type="ECO:0000256" key="7">
    <source>
        <dbReference type="SAM" id="MobiDB-lite"/>
    </source>
</evidence>
<keyword evidence="5 8" id="KW-1133">Transmembrane helix</keyword>
<evidence type="ECO:0000256" key="3">
    <source>
        <dbReference type="ARBA" id="ARBA00022475"/>
    </source>
</evidence>
<proteinExistence type="inferred from homology"/>
<dbReference type="InterPro" id="IPR050833">
    <property type="entry name" value="Poly_Biosynth_Transport"/>
</dbReference>
<feature type="transmembrane region" description="Helical" evidence="8">
    <location>
        <begin position="352"/>
        <end position="373"/>
    </location>
</feature>
<feature type="transmembrane region" description="Helical" evidence="8">
    <location>
        <begin position="69"/>
        <end position="93"/>
    </location>
</feature>
<gene>
    <name evidence="9" type="ORF">HIR71_14655</name>
</gene>
<feature type="transmembrane region" description="Helical" evidence="8">
    <location>
        <begin position="105"/>
        <end position="128"/>
    </location>
</feature>
<accession>A0A7Y0M100</accession>
<comment type="caution">
    <text evidence="9">The sequence shown here is derived from an EMBL/GenBank/DDBJ whole genome shotgun (WGS) entry which is preliminary data.</text>
</comment>
<evidence type="ECO:0000313" key="9">
    <source>
        <dbReference type="EMBL" id="NMR21439.1"/>
    </source>
</evidence>
<feature type="transmembrane region" description="Helical" evidence="8">
    <location>
        <begin position="315"/>
        <end position="340"/>
    </location>
</feature>
<evidence type="ECO:0000256" key="6">
    <source>
        <dbReference type="ARBA" id="ARBA00023136"/>
    </source>
</evidence>
<comment type="similarity">
    <text evidence="2">Belongs to the polysaccharide synthase family.</text>
</comment>
<dbReference type="EMBL" id="JABCJJ010000035">
    <property type="protein sequence ID" value="NMR21439.1"/>
    <property type="molecule type" value="Genomic_DNA"/>
</dbReference>
<feature type="transmembrane region" description="Helical" evidence="8">
    <location>
        <begin position="170"/>
        <end position="192"/>
    </location>
</feature>
<feature type="region of interest" description="Disordered" evidence="7">
    <location>
        <begin position="1"/>
        <end position="30"/>
    </location>
</feature>
<keyword evidence="3" id="KW-1003">Cell membrane</keyword>
<feature type="transmembrane region" description="Helical" evidence="8">
    <location>
        <begin position="436"/>
        <end position="459"/>
    </location>
</feature>
<sequence length="517" mass="53597">MAASSHESLARDAGNSQDAPSTEGAPPGLARTAASGAAWLTAQKWVVRLSGLITIAVLARLVSPHDFGVVAAAAAVIPFVLLLSDLGLSTYLVQTEDPDEVVLSTGFWFSLSAAVVVGGGLFALVPVVVNALQVPDAGPVLQVLLASVPLVVAASVPTALLRRRMQFRTLALQGALGAGVAQAVAIVVAVAGGGAWALVAQALTTTLITSTLAWTTARWAPSWRFSWREFAAMTRFGYKIVAVELVAVLRNWGETAIVAVSLGTVALGYLTIAQRLVRVAQELGGSAVAPVAVVVLAKVRETPDRLRQAYRRASTLTYGVATPLLTYVAVAAPVVIPVLFGSRWGASEPVTRGLAIAGILTIGAFVDHGLFYALGRPGKWLVYATITDLVTVGTTALVVSRGLTAVAWAFVVVAVAATVVRWALVSKEIGTTFVGLARSFGSVVVCALGSTTVGLLVLTSTSGPLLVRAALVGVAVVTVHLVLLRLVLPATYADALELGPLPARVRVRLKRLSRLPS</sequence>
<feature type="transmembrane region" description="Helical" evidence="8">
    <location>
        <begin position="255"/>
        <end position="272"/>
    </location>
</feature>
<reference evidence="9 10" key="1">
    <citation type="submission" date="2020-04" db="EMBL/GenBank/DDBJ databases">
        <title>Sequencing and Assembly of C. fimi.</title>
        <authorList>
            <person name="Ramsey A.R."/>
        </authorList>
    </citation>
    <scope>NUCLEOTIDE SEQUENCE [LARGE SCALE GENOMIC DNA]</scope>
    <source>
        <strain evidence="9 10">SB</strain>
    </source>
</reference>
<comment type="subcellular location">
    <subcellularLocation>
        <location evidence="1">Cell membrane</location>
        <topology evidence="1">Multi-pass membrane protein</topology>
    </subcellularLocation>
</comment>
<organism evidence="9 10">
    <name type="scientific">Cellulomonas fimi</name>
    <dbReference type="NCBI Taxonomy" id="1708"/>
    <lineage>
        <taxon>Bacteria</taxon>
        <taxon>Bacillati</taxon>
        <taxon>Actinomycetota</taxon>
        <taxon>Actinomycetes</taxon>
        <taxon>Micrococcales</taxon>
        <taxon>Cellulomonadaceae</taxon>
        <taxon>Cellulomonas</taxon>
    </lineage>
</organism>
<dbReference type="PANTHER" id="PTHR30250:SF10">
    <property type="entry name" value="LIPOPOLYSACCHARIDE BIOSYNTHESIS PROTEIN WZXC"/>
    <property type="match status" value="1"/>
</dbReference>
<evidence type="ECO:0000313" key="10">
    <source>
        <dbReference type="Proteomes" id="UP000562124"/>
    </source>
</evidence>
<name>A0A7Y0M100_CELFI</name>
<dbReference type="RefSeq" id="WP_169325813.1">
    <property type="nucleotide sequence ID" value="NZ_JABCJJ010000035.1"/>
</dbReference>
<feature type="transmembrane region" description="Helical" evidence="8">
    <location>
        <begin position="140"/>
        <end position="161"/>
    </location>
</feature>
<dbReference type="PANTHER" id="PTHR30250">
    <property type="entry name" value="PST FAMILY PREDICTED COLANIC ACID TRANSPORTER"/>
    <property type="match status" value="1"/>
</dbReference>
<evidence type="ECO:0000256" key="4">
    <source>
        <dbReference type="ARBA" id="ARBA00022692"/>
    </source>
</evidence>
<keyword evidence="10" id="KW-1185">Reference proteome</keyword>
<evidence type="ECO:0000256" key="1">
    <source>
        <dbReference type="ARBA" id="ARBA00004651"/>
    </source>
</evidence>
<feature type="transmembrane region" description="Helical" evidence="8">
    <location>
        <begin position="380"/>
        <end position="399"/>
    </location>
</feature>
<protein>
    <submittedName>
        <fullName evidence="9">Oligosaccharide flippase family protein</fullName>
    </submittedName>
</protein>
<evidence type="ECO:0000256" key="5">
    <source>
        <dbReference type="ARBA" id="ARBA00022989"/>
    </source>
</evidence>
<feature type="transmembrane region" description="Helical" evidence="8">
    <location>
        <begin position="45"/>
        <end position="63"/>
    </location>
</feature>
<dbReference type="GO" id="GO:0005886">
    <property type="term" value="C:plasma membrane"/>
    <property type="evidence" value="ECO:0007669"/>
    <property type="project" value="UniProtKB-SubCell"/>
</dbReference>
<feature type="transmembrane region" description="Helical" evidence="8">
    <location>
        <begin position="465"/>
        <end position="488"/>
    </location>
</feature>
<dbReference type="Pfam" id="PF13440">
    <property type="entry name" value="Polysacc_synt_3"/>
    <property type="match status" value="1"/>
</dbReference>
<keyword evidence="6 8" id="KW-0472">Membrane</keyword>